<keyword evidence="2" id="KW-1185">Reference proteome</keyword>
<protein>
    <submittedName>
        <fullName evidence="1">Uncharacterized protein</fullName>
    </submittedName>
</protein>
<sequence>MSAHNKQMDKSSASRLNFLKNLSVDISSGQLATSDDGDQYDDIEEFKAIGRGKIRRLLKTPSEFDKAWNGLRLTNPYPYDMEQIYHSSKAHVVLRLQPRRLHKCTTGFIAQKFEEEMDKKVQTLRRMISVLQVAEKEPENLLTDIIPLQQVAVKALKAMRSIYDLINDIKEIAAQIKCLGTDAPIPENALLITAIVKFGPLPQWDIGGIWISDEERTFIIMELLQTLIRREALSHN</sequence>
<reference evidence="1 2" key="1">
    <citation type="submission" date="2020-04" db="EMBL/GenBank/DDBJ databases">
        <authorList>
            <person name="Laetsch R D."/>
            <person name="Stevens L."/>
            <person name="Kumar S."/>
            <person name="Blaxter L. M."/>
        </authorList>
    </citation>
    <scope>NUCLEOTIDE SEQUENCE [LARGE SCALE GENOMIC DNA]</scope>
</reference>
<organism evidence="1 2">
    <name type="scientific">Caenorhabditis bovis</name>
    <dbReference type="NCBI Taxonomy" id="2654633"/>
    <lineage>
        <taxon>Eukaryota</taxon>
        <taxon>Metazoa</taxon>
        <taxon>Ecdysozoa</taxon>
        <taxon>Nematoda</taxon>
        <taxon>Chromadorea</taxon>
        <taxon>Rhabditida</taxon>
        <taxon>Rhabditina</taxon>
        <taxon>Rhabditomorpha</taxon>
        <taxon>Rhabditoidea</taxon>
        <taxon>Rhabditidae</taxon>
        <taxon>Peloderinae</taxon>
        <taxon>Caenorhabditis</taxon>
    </lineage>
</organism>
<evidence type="ECO:0000313" key="1">
    <source>
        <dbReference type="EMBL" id="CAB3411556.1"/>
    </source>
</evidence>
<evidence type="ECO:0000313" key="2">
    <source>
        <dbReference type="Proteomes" id="UP000494206"/>
    </source>
</evidence>
<dbReference type="AlphaFoldDB" id="A0A8S1FCC0"/>
<dbReference type="EMBL" id="CADEPM010000014">
    <property type="protein sequence ID" value="CAB3411556.1"/>
    <property type="molecule type" value="Genomic_DNA"/>
</dbReference>
<gene>
    <name evidence="1" type="ORF">CBOVIS_LOCUS12939</name>
</gene>
<comment type="caution">
    <text evidence="1">The sequence shown here is derived from an EMBL/GenBank/DDBJ whole genome shotgun (WGS) entry which is preliminary data.</text>
</comment>
<name>A0A8S1FCC0_9PELO</name>
<dbReference type="Proteomes" id="UP000494206">
    <property type="component" value="Unassembled WGS sequence"/>
</dbReference>
<accession>A0A8S1FCC0</accession>
<proteinExistence type="predicted"/>